<dbReference type="EMBL" id="UFQT01005130">
    <property type="protein sequence ID" value="SSX35918.1"/>
    <property type="molecule type" value="Genomic_DNA"/>
</dbReference>
<evidence type="ECO:0000259" key="1">
    <source>
        <dbReference type="PROSITE" id="PS50057"/>
    </source>
</evidence>
<proteinExistence type="predicted"/>
<accession>A0A336NAM6</accession>
<gene>
    <name evidence="3" type="primary">CSON011620</name>
</gene>
<dbReference type="SUPFAM" id="SSF54236">
    <property type="entry name" value="Ubiquitin-like"/>
    <property type="match status" value="1"/>
</dbReference>
<dbReference type="VEuPathDB" id="VectorBase:CSON011620"/>
<name>A0A336NAM6_CULSO</name>
<reference evidence="2" key="1">
    <citation type="submission" date="2018-04" db="EMBL/GenBank/DDBJ databases">
        <authorList>
            <person name="Go L.Y."/>
            <person name="Mitchell J.A."/>
        </authorList>
    </citation>
    <scope>NUCLEOTIDE SEQUENCE</scope>
    <source>
        <tissue evidence="2">Whole organism</tissue>
    </source>
</reference>
<feature type="domain" description="FERM" evidence="1">
    <location>
        <begin position="57"/>
        <end position="147"/>
    </location>
</feature>
<dbReference type="InterPro" id="IPR000299">
    <property type="entry name" value="FERM_domain"/>
</dbReference>
<organism evidence="3">
    <name type="scientific">Culicoides sonorensis</name>
    <name type="common">Biting midge</name>
    <dbReference type="NCBI Taxonomy" id="179676"/>
    <lineage>
        <taxon>Eukaryota</taxon>
        <taxon>Metazoa</taxon>
        <taxon>Ecdysozoa</taxon>
        <taxon>Arthropoda</taxon>
        <taxon>Hexapoda</taxon>
        <taxon>Insecta</taxon>
        <taxon>Pterygota</taxon>
        <taxon>Neoptera</taxon>
        <taxon>Endopterygota</taxon>
        <taxon>Diptera</taxon>
        <taxon>Nematocera</taxon>
        <taxon>Chironomoidea</taxon>
        <taxon>Ceratopogonidae</taxon>
        <taxon>Ceratopogoninae</taxon>
        <taxon>Culicoides</taxon>
        <taxon>Monoculicoides</taxon>
    </lineage>
</organism>
<dbReference type="InterPro" id="IPR018979">
    <property type="entry name" value="FERM_N"/>
</dbReference>
<dbReference type="Pfam" id="PF09379">
    <property type="entry name" value="FERM_N"/>
    <property type="match status" value="1"/>
</dbReference>
<sequence>MNLSISHKWHYNIANDALIHCKSRTSNANSSHASSKQQKDKSAIDRKFDIKFLIVLFNVIRTIQNSSTVDCTLSLESTGQECLDNMCQRIGIQQPEFFGLKYLFKGSFSAHIHDGCQFIECPFGLCKWKSSRQQLGCEFSQFKCFPR</sequence>
<protein>
    <submittedName>
        <fullName evidence="3">CSON011620 protein</fullName>
    </submittedName>
</protein>
<dbReference type="EMBL" id="UFQS01005130">
    <property type="protein sequence ID" value="SSX16727.1"/>
    <property type="molecule type" value="Genomic_DNA"/>
</dbReference>
<dbReference type="Gene3D" id="3.10.20.90">
    <property type="entry name" value="Phosphatidylinositol 3-kinase Catalytic Subunit, Chain A, domain 1"/>
    <property type="match status" value="1"/>
</dbReference>
<dbReference type="PROSITE" id="PS50057">
    <property type="entry name" value="FERM_3"/>
    <property type="match status" value="1"/>
</dbReference>
<evidence type="ECO:0000313" key="3">
    <source>
        <dbReference type="EMBL" id="SSX35918.1"/>
    </source>
</evidence>
<reference evidence="3" key="2">
    <citation type="submission" date="2018-07" db="EMBL/GenBank/DDBJ databases">
        <authorList>
            <person name="Quirk P.G."/>
            <person name="Krulwich T.A."/>
        </authorList>
    </citation>
    <scope>NUCLEOTIDE SEQUENCE</scope>
</reference>
<dbReference type="InterPro" id="IPR029071">
    <property type="entry name" value="Ubiquitin-like_domsf"/>
</dbReference>
<dbReference type="AlphaFoldDB" id="A0A336NAM6"/>
<evidence type="ECO:0000313" key="2">
    <source>
        <dbReference type="EMBL" id="SSX16727.1"/>
    </source>
</evidence>